<dbReference type="PROSITE" id="PS50227">
    <property type="entry name" value="G_PROTEIN_RECEP_F2_3"/>
    <property type="match status" value="1"/>
</dbReference>
<dbReference type="InterPro" id="IPR017983">
    <property type="entry name" value="GPCR_2_secretin-like_CS"/>
</dbReference>
<reference evidence="2 3" key="1">
    <citation type="journal article" date="2021" name="Elife">
        <title>Chloroplast acquisition without the gene transfer in kleptoplastic sea slugs, Plakobranchus ocellatus.</title>
        <authorList>
            <person name="Maeda T."/>
            <person name="Takahashi S."/>
            <person name="Yoshida T."/>
            <person name="Shimamura S."/>
            <person name="Takaki Y."/>
            <person name="Nagai Y."/>
            <person name="Toyoda A."/>
            <person name="Suzuki Y."/>
            <person name="Arimoto A."/>
            <person name="Ishii H."/>
            <person name="Satoh N."/>
            <person name="Nishiyama T."/>
            <person name="Hasebe M."/>
            <person name="Maruyama T."/>
            <person name="Minagawa J."/>
            <person name="Obokata J."/>
            <person name="Shigenobu S."/>
        </authorList>
    </citation>
    <scope>NUCLEOTIDE SEQUENCE [LARGE SCALE GENOMIC DNA]</scope>
</reference>
<comment type="caution">
    <text evidence="2">The sequence shown here is derived from an EMBL/GenBank/DDBJ whole genome shotgun (WGS) entry which is preliminary data.</text>
</comment>
<dbReference type="Proteomes" id="UP000735302">
    <property type="component" value="Unassembled WGS sequence"/>
</dbReference>
<keyword evidence="2" id="KW-0675">Receptor</keyword>
<sequence length="89" mass="10159">LYCPAEFDGWTCFNYTKAGSDAYVPCPALPIFNPKEKVHRYCEANGTWRINIETGVAWSNHTNCVNNMTDPVSKNIQKTRLFDLLRSLT</sequence>
<dbReference type="InterPro" id="IPR050332">
    <property type="entry name" value="GPCR_2"/>
</dbReference>
<evidence type="ECO:0000259" key="1">
    <source>
        <dbReference type="PROSITE" id="PS50227"/>
    </source>
</evidence>
<dbReference type="SMART" id="SM00008">
    <property type="entry name" value="HormR"/>
    <property type="match status" value="1"/>
</dbReference>
<dbReference type="PANTHER" id="PTHR45620">
    <property type="entry name" value="PDF RECEPTOR-LIKE PROTEIN-RELATED"/>
    <property type="match status" value="1"/>
</dbReference>
<dbReference type="AlphaFoldDB" id="A0AAV4AEK5"/>
<name>A0AAV4AEK5_9GAST</name>
<dbReference type="EMBL" id="BLXT01003778">
    <property type="protein sequence ID" value="GFO06610.1"/>
    <property type="molecule type" value="Genomic_DNA"/>
</dbReference>
<dbReference type="Pfam" id="PF02793">
    <property type="entry name" value="HRM"/>
    <property type="match status" value="1"/>
</dbReference>
<dbReference type="InterPro" id="IPR036445">
    <property type="entry name" value="GPCR_2_extracell_dom_sf"/>
</dbReference>
<dbReference type="PROSITE" id="PS00649">
    <property type="entry name" value="G_PROTEIN_RECEP_F2_1"/>
    <property type="match status" value="1"/>
</dbReference>
<feature type="non-terminal residue" evidence="2">
    <location>
        <position position="1"/>
    </location>
</feature>
<protein>
    <submittedName>
        <fullName evidence="2">Calcitonin receptor</fullName>
    </submittedName>
</protein>
<proteinExistence type="predicted"/>
<gene>
    <name evidence="2" type="ORF">PoB_003311500</name>
</gene>
<dbReference type="GO" id="GO:0007188">
    <property type="term" value="P:adenylate cyclase-modulating G protein-coupled receptor signaling pathway"/>
    <property type="evidence" value="ECO:0007669"/>
    <property type="project" value="TreeGrafter"/>
</dbReference>
<dbReference type="InterPro" id="IPR001879">
    <property type="entry name" value="GPCR_2_extracellular_dom"/>
</dbReference>
<dbReference type="GO" id="GO:0005886">
    <property type="term" value="C:plasma membrane"/>
    <property type="evidence" value="ECO:0007669"/>
    <property type="project" value="TreeGrafter"/>
</dbReference>
<dbReference type="SUPFAM" id="SSF111418">
    <property type="entry name" value="Hormone receptor domain"/>
    <property type="match status" value="1"/>
</dbReference>
<evidence type="ECO:0000313" key="3">
    <source>
        <dbReference type="Proteomes" id="UP000735302"/>
    </source>
</evidence>
<evidence type="ECO:0000313" key="2">
    <source>
        <dbReference type="EMBL" id="GFO06610.1"/>
    </source>
</evidence>
<feature type="domain" description="G-protein coupled receptors family 2 profile 1" evidence="1">
    <location>
        <begin position="1"/>
        <end position="68"/>
    </location>
</feature>
<accession>A0AAV4AEK5</accession>
<organism evidence="2 3">
    <name type="scientific">Plakobranchus ocellatus</name>
    <dbReference type="NCBI Taxonomy" id="259542"/>
    <lineage>
        <taxon>Eukaryota</taxon>
        <taxon>Metazoa</taxon>
        <taxon>Spiralia</taxon>
        <taxon>Lophotrochozoa</taxon>
        <taxon>Mollusca</taxon>
        <taxon>Gastropoda</taxon>
        <taxon>Heterobranchia</taxon>
        <taxon>Euthyneura</taxon>
        <taxon>Panpulmonata</taxon>
        <taxon>Sacoglossa</taxon>
        <taxon>Placobranchoidea</taxon>
        <taxon>Plakobranchidae</taxon>
        <taxon>Plakobranchus</taxon>
    </lineage>
</organism>
<keyword evidence="3" id="KW-1185">Reference proteome</keyword>
<dbReference type="GO" id="GO:0008528">
    <property type="term" value="F:G protein-coupled peptide receptor activity"/>
    <property type="evidence" value="ECO:0007669"/>
    <property type="project" value="TreeGrafter"/>
</dbReference>
<dbReference type="Gene3D" id="4.10.1240.10">
    <property type="entry name" value="GPCR, family 2, extracellular hormone receptor domain"/>
    <property type="match status" value="1"/>
</dbReference>